<dbReference type="RefSeq" id="WP_007917981.1">
    <property type="nucleotide sequence ID" value="NZ_ADVG01000004.1"/>
</dbReference>
<evidence type="ECO:0000313" key="6">
    <source>
        <dbReference type="EMBL" id="EFH80914.1"/>
    </source>
</evidence>
<dbReference type="PROSITE" id="PS50977">
    <property type="entry name" value="HTH_TETR_2"/>
    <property type="match status" value="1"/>
</dbReference>
<dbReference type="PANTHER" id="PTHR30055:SF234">
    <property type="entry name" value="HTH-TYPE TRANSCRIPTIONAL REGULATOR BETI"/>
    <property type="match status" value="1"/>
</dbReference>
<dbReference type="SUPFAM" id="SSF46689">
    <property type="entry name" value="Homeodomain-like"/>
    <property type="match status" value="1"/>
</dbReference>
<gene>
    <name evidence="6" type="ORF">Krac_1549</name>
</gene>
<dbReference type="InterPro" id="IPR050109">
    <property type="entry name" value="HTH-type_TetR-like_transc_reg"/>
</dbReference>
<name>D6U230_KTERA</name>
<feature type="DNA-binding region" description="H-T-H motif" evidence="4">
    <location>
        <begin position="37"/>
        <end position="56"/>
    </location>
</feature>
<keyword evidence="7" id="KW-1185">Reference proteome</keyword>
<dbReference type="EMBL" id="ADVG01000004">
    <property type="protein sequence ID" value="EFH80914.1"/>
    <property type="molecule type" value="Genomic_DNA"/>
</dbReference>
<reference evidence="6 7" key="1">
    <citation type="journal article" date="2011" name="Stand. Genomic Sci.">
        <title>Non-contiguous finished genome sequence and contextual data of the filamentous soil bacterium Ktedonobacter racemifer type strain (SOSP1-21).</title>
        <authorList>
            <person name="Chang Y.J."/>
            <person name="Land M."/>
            <person name="Hauser L."/>
            <person name="Chertkov O."/>
            <person name="Del Rio T.G."/>
            <person name="Nolan M."/>
            <person name="Copeland A."/>
            <person name="Tice H."/>
            <person name="Cheng J.F."/>
            <person name="Lucas S."/>
            <person name="Han C."/>
            <person name="Goodwin L."/>
            <person name="Pitluck S."/>
            <person name="Ivanova N."/>
            <person name="Ovchinikova G."/>
            <person name="Pati A."/>
            <person name="Chen A."/>
            <person name="Palaniappan K."/>
            <person name="Mavromatis K."/>
            <person name="Liolios K."/>
            <person name="Brettin T."/>
            <person name="Fiebig A."/>
            <person name="Rohde M."/>
            <person name="Abt B."/>
            <person name="Goker M."/>
            <person name="Detter J.C."/>
            <person name="Woyke T."/>
            <person name="Bristow J."/>
            <person name="Eisen J.A."/>
            <person name="Markowitz V."/>
            <person name="Hugenholtz P."/>
            <person name="Kyrpides N.C."/>
            <person name="Klenk H.P."/>
            <person name="Lapidus A."/>
        </authorList>
    </citation>
    <scope>NUCLEOTIDE SEQUENCE [LARGE SCALE GENOMIC DNA]</scope>
    <source>
        <strain evidence="7">DSM 44963</strain>
    </source>
</reference>
<dbReference type="STRING" id="485913.Krac_1549"/>
<evidence type="ECO:0000256" key="3">
    <source>
        <dbReference type="ARBA" id="ARBA00023163"/>
    </source>
</evidence>
<dbReference type="InterPro" id="IPR009057">
    <property type="entry name" value="Homeodomain-like_sf"/>
</dbReference>
<protein>
    <submittedName>
        <fullName evidence="6">Transcriptional regulator, TetR family</fullName>
    </submittedName>
</protein>
<feature type="domain" description="HTH tetR-type" evidence="5">
    <location>
        <begin position="14"/>
        <end position="74"/>
    </location>
</feature>
<dbReference type="OrthoDB" id="9814200at2"/>
<keyword evidence="3" id="KW-0804">Transcription</keyword>
<dbReference type="GO" id="GO:0000976">
    <property type="term" value="F:transcription cis-regulatory region binding"/>
    <property type="evidence" value="ECO:0007669"/>
    <property type="project" value="TreeGrafter"/>
</dbReference>
<dbReference type="PANTHER" id="PTHR30055">
    <property type="entry name" value="HTH-TYPE TRANSCRIPTIONAL REGULATOR RUTR"/>
    <property type="match status" value="1"/>
</dbReference>
<dbReference type="eggNOG" id="COG1309">
    <property type="taxonomic scope" value="Bacteria"/>
</dbReference>
<evidence type="ECO:0000256" key="4">
    <source>
        <dbReference type="PROSITE-ProRule" id="PRU00335"/>
    </source>
</evidence>
<keyword evidence="2 4" id="KW-0238">DNA-binding</keyword>
<dbReference type="Proteomes" id="UP000004508">
    <property type="component" value="Unassembled WGS sequence"/>
</dbReference>
<dbReference type="Gene3D" id="1.10.357.10">
    <property type="entry name" value="Tetracycline Repressor, domain 2"/>
    <property type="match status" value="1"/>
</dbReference>
<organism evidence="6 7">
    <name type="scientific">Ktedonobacter racemifer DSM 44963</name>
    <dbReference type="NCBI Taxonomy" id="485913"/>
    <lineage>
        <taxon>Bacteria</taxon>
        <taxon>Bacillati</taxon>
        <taxon>Chloroflexota</taxon>
        <taxon>Ktedonobacteria</taxon>
        <taxon>Ktedonobacterales</taxon>
        <taxon>Ktedonobacteraceae</taxon>
        <taxon>Ktedonobacter</taxon>
    </lineage>
</organism>
<evidence type="ECO:0000256" key="2">
    <source>
        <dbReference type="ARBA" id="ARBA00023125"/>
    </source>
</evidence>
<proteinExistence type="predicted"/>
<evidence type="ECO:0000313" key="7">
    <source>
        <dbReference type="Proteomes" id="UP000004508"/>
    </source>
</evidence>
<dbReference type="GO" id="GO:0003700">
    <property type="term" value="F:DNA-binding transcription factor activity"/>
    <property type="evidence" value="ECO:0007669"/>
    <property type="project" value="TreeGrafter"/>
</dbReference>
<evidence type="ECO:0000259" key="5">
    <source>
        <dbReference type="PROSITE" id="PS50977"/>
    </source>
</evidence>
<dbReference type="InParanoid" id="D6U230"/>
<comment type="caution">
    <text evidence="6">The sequence shown here is derived from an EMBL/GenBank/DDBJ whole genome shotgun (WGS) entry which is preliminary data.</text>
</comment>
<dbReference type="InterPro" id="IPR001647">
    <property type="entry name" value="HTH_TetR"/>
</dbReference>
<sequence length="239" mass="26203">MKQVSQEDVRASREDVRTRSLEVALQLLKEGGRDALTTRAVADAAGIQAPTLYRLFGDKRGLLDAVVEYSYASSFKTKEAQNYDPDPLEHLRKAWEHHTQYGLENPILYALMVGDLRPGFLSPMTQKVQQRLGETIHQIALAGRLRVTEKQAVELVYAASTGAVLALLAMPEEHRDLRLTQDACEAVIAAITNDPPTSNESGAGTAAITLKAALPEVKSLTDGERLFLTEILDRIATHG</sequence>
<dbReference type="Pfam" id="PF00440">
    <property type="entry name" value="TetR_N"/>
    <property type="match status" value="1"/>
</dbReference>
<evidence type="ECO:0000256" key="1">
    <source>
        <dbReference type="ARBA" id="ARBA00023015"/>
    </source>
</evidence>
<keyword evidence="1" id="KW-0805">Transcription regulation</keyword>
<dbReference type="PRINTS" id="PR00455">
    <property type="entry name" value="HTHTETR"/>
</dbReference>
<dbReference type="AlphaFoldDB" id="D6U230"/>
<accession>D6U230</accession>